<dbReference type="EMBL" id="BSUL01000001">
    <property type="protein sequence ID" value="GMA28887.1"/>
    <property type="molecule type" value="Genomic_DNA"/>
</dbReference>
<comment type="caution">
    <text evidence="1">The sequence shown here is derived from an EMBL/GenBank/DDBJ whole genome shotgun (WGS) entry which is preliminary data.</text>
</comment>
<name>A0AA37ULY5_9MICO</name>
<gene>
    <name evidence="1" type="ORF">GCM10025874_21400</name>
</gene>
<evidence type="ECO:0000313" key="2">
    <source>
        <dbReference type="Proteomes" id="UP001157160"/>
    </source>
</evidence>
<proteinExistence type="predicted"/>
<evidence type="ECO:0000313" key="1">
    <source>
        <dbReference type="EMBL" id="GMA28887.1"/>
    </source>
</evidence>
<reference evidence="1 2" key="1">
    <citation type="journal article" date="2014" name="Int. J. Syst. Evol. Microbiol.">
        <title>Complete genome sequence of Corynebacterium casei LMG S-19264T (=DSM 44701T), isolated from a smear-ripened cheese.</title>
        <authorList>
            <consortium name="US DOE Joint Genome Institute (JGI-PGF)"/>
            <person name="Walter F."/>
            <person name="Albersmeier A."/>
            <person name="Kalinowski J."/>
            <person name="Ruckert C."/>
        </authorList>
    </citation>
    <scope>NUCLEOTIDE SEQUENCE [LARGE SCALE GENOMIC DNA]</scope>
    <source>
        <strain evidence="1 2">NBRC 112289</strain>
    </source>
</reference>
<sequence>MQLAWSSPQLEGSCSSSARLRVFAGDQAVAAEDLLSVVAQAPRLGDLAGFRSVRMSFTAGKLTLAVEEVDMHAQALSSAGSPRTITSKTSVSEHADAESLVVHDLLIRGRSILRRAS</sequence>
<accession>A0AA37ULY5</accession>
<organism evidence="1 2">
    <name type="scientific">Arenivirga flava</name>
    <dbReference type="NCBI Taxonomy" id="1930060"/>
    <lineage>
        <taxon>Bacteria</taxon>
        <taxon>Bacillati</taxon>
        <taxon>Actinomycetota</taxon>
        <taxon>Actinomycetes</taxon>
        <taxon>Micrococcales</taxon>
        <taxon>Microbacteriaceae</taxon>
        <taxon>Arenivirga</taxon>
    </lineage>
</organism>
<protein>
    <submittedName>
        <fullName evidence="1">Uncharacterized protein</fullName>
    </submittedName>
</protein>
<keyword evidence="2" id="KW-1185">Reference proteome</keyword>
<dbReference type="Proteomes" id="UP001157160">
    <property type="component" value="Unassembled WGS sequence"/>
</dbReference>
<dbReference type="AlphaFoldDB" id="A0AA37ULY5"/>